<accession>A0ABD2X697</accession>
<feature type="compositionally biased region" description="Acidic residues" evidence="1">
    <location>
        <begin position="274"/>
        <end position="286"/>
    </location>
</feature>
<keyword evidence="2" id="KW-0472">Membrane</keyword>
<feature type="compositionally biased region" description="Polar residues" evidence="1">
    <location>
        <begin position="518"/>
        <end position="536"/>
    </location>
</feature>
<feature type="compositionally biased region" description="Polar residues" evidence="1">
    <location>
        <begin position="622"/>
        <end position="632"/>
    </location>
</feature>
<feature type="region of interest" description="Disordered" evidence="1">
    <location>
        <begin position="214"/>
        <end position="241"/>
    </location>
</feature>
<feature type="region of interest" description="Disordered" evidence="1">
    <location>
        <begin position="493"/>
        <end position="541"/>
    </location>
</feature>
<feature type="compositionally biased region" description="Acidic residues" evidence="1">
    <location>
        <begin position="503"/>
        <end position="517"/>
    </location>
</feature>
<evidence type="ECO:0000256" key="2">
    <source>
        <dbReference type="SAM" id="Phobius"/>
    </source>
</evidence>
<feature type="compositionally biased region" description="Polar residues" evidence="1">
    <location>
        <begin position="125"/>
        <end position="135"/>
    </location>
</feature>
<feature type="compositionally biased region" description="Basic residues" evidence="1">
    <location>
        <begin position="136"/>
        <end position="145"/>
    </location>
</feature>
<keyword evidence="2" id="KW-0812">Transmembrane</keyword>
<feature type="compositionally biased region" description="Basic and acidic residues" evidence="1">
    <location>
        <begin position="593"/>
        <end position="604"/>
    </location>
</feature>
<evidence type="ECO:0000256" key="1">
    <source>
        <dbReference type="SAM" id="MobiDB-lite"/>
    </source>
</evidence>
<feature type="region of interest" description="Disordered" evidence="1">
    <location>
        <begin position="319"/>
        <end position="349"/>
    </location>
</feature>
<name>A0ABD2X697_9HYME</name>
<feature type="region of interest" description="Disordered" evidence="1">
    <location>
        <begin position="260"/>
        <end position="286"/>
    </location>
</feature>
<dbReference type="Proteomes" id="UP001627154">
    <property type="component" value="Unassembled WGS sequence"/>
</dbReference>
<proteinExistence type="predicted"/>
<comment type="caution">
    <text evidence="3">The sequence shown here is derived from an EMBL/GenBank/DDBJ whole genome shotgun (WGS) entry which is preliminary data.</text>
</comment>
<dbReference type="EMBL" id="JBJJXI010000051">
    <property type="protein sequence ID" value="KAL3400398.1"/>
    <property type="molecule type" value="Genomic_DNA"/>
</dbReference>
<feature type="compositionally biased region" description="Basic and acidic residues" evidence="1">
    <location>
        <begin position="261"/>
        <end position="273"/>
    </location>
</feature>
<organism evidence="3 4">
    <name type="scientific">Trichogramma kaykai</name>
    <dbReference type="NCBI Taxonomy" id="54128"/>
    <lineage>
        <taxon>Eukaryota</taxon>
        <taxon>Metazoa</taxon>
        <taxon>Ecdysozoa</taxon>
        <taxon>Arthropoda</taxon>
        <taxon>Hexapoda</taxon>
        <taxon>Insecta</taxon>
        <taxon>Pterygota</taxon>
        <taxon>Neoptera</taxon>
        <taxon>Endopterygota</taxon>
        <taxon>Hymenoptera</taxon>
        <taxon>Apocrita</taxon>
        <taxon>Proctotrupomorpha</taxon>
        <taxon>Chalcidoidea</taxon>
        <taxon>Trichogrammatidae</taxon>
        <taxon>Trichogramma</taxon>
    </lineage>
</organism>
<sequence>MFVIKEQRRGWRATSANSRSEFSIFIRRRKIDLIFSRRSNRKKEPPTSAAAETPYAREPAFILGLSARRRRRLTNWLLFLRALPYLASTLRSRTETHLITGPSHRVSQIRASLFTATAAAESQLVSPTVAPTQKPTSKKTRRTQRNAHVERQTRGITMEFSGNSIFIFHLFFLVTLFTKAKKMQYTPHDGGEIPNKEYRLRSDDYTWEEVPVEESDAEEIFDEDEDSRAARPNAAPVAATPPTTTCFDWMFSSVAKNARKKREEEALRGKTEVELVDDDDSEESDNADVQAAILQSIQKEPVEATHVRVQQPEQDLVHKLSEDEAQNVPTNTPVNDEDSVAEATIGEEELTPEILDYIIEEDESFQRVIMESLQQHLVDGPTAAEQPDRLPAIAETKPVEPEEFFERSNEGSAQSVHENKASAEPEPLETSIDKEQRPDGDDIEKDNGDAEKNAPKNEDSSKPESKDVQLEATDVKKACTTKSIDQCIDDLLNGQIKARKPDEGDDSSGIDENDMCESSDQGSLYESDTDGEANQTDENKKNFLCLSASETKRDVALYVYIPKSWSAVHHRVDQHAEQGDRKAANAGYPGEQSESRLEVHTYSKEKKRRREKEPMMAWSRQRAGSLTAQYTR</sequence>
<feature type="compositionally biased region" description="Acidic residues" evidence="1">
    <location>
        <begin position="335"/>
        <end position="349"/>
    </location>
</feature>
<keyword evidence="2" id="KW-1133">Transmembrane helix</keyword>
<feature type="compositionally biased region" description="Basic and acidic residues" evidence="1">
    <location>
        <begin position="573"/>
        <end position="583"/>
    </location>
</feature>
<protein>
    <submittedName>
        <fullName evidence="3">Uncharacterized protein</fullName>
    </submittedName>
</protein>
<feature type="compositionally biased region" description="Low complexity" evidence="1">
    <location>
        <begin position="230"/>
        <end position="241"/>
    </location>
</feature>
<feature type="region of interest" description="Disordered" evidence="1">
    <location>
        <begin position="125"/>
        <end position="148"/>
    </location>
</feature>
<feature type="compositionally biased region" description="Basic and acidic residues" evidence="1">
    <location>
        <begin position="397"/>
        <end position="409"/>
    </location>
</feature>
<feature type="compositionally biased region" description="Acidic residues" evidence="1">
    <location>
        <begin position="214"/>
        <end position="226"/>
    </location>
</feature>
<feature type="region of interest" description="Disordered" evidence="1">
    <location>
        <begin position="378"/>
        <end position="474"/>
    </location>
</feature>
<keyword evidence="4" id="KW-1185">Reference proteome</keyword>
<evidence type="ECO:0000313" key="4">
    <source>
        <dbReference type="Proteomes" id="UP001627154"/>
    </source>
</evidence>
<evidence type="ECO:0000313" key="3">
    <source>
        <dbReference type="EMBL" id="KAL3400398.1"/>
    </source>
</evidence>
<feature type="transmembrane region" description="Helical" evidence="2">
    <location>
        <begin position="160"/>
        <end position="178"/>
    </location>
</feature>
<feature type="region of interest" description="Disordered" evidence="1">
    <location>
        <begin position="573"/>
        <end position="632"/>
    </location>
</feature>
<gene>
    <name evidence="3" type="ORF">TKK_006263</name>
</gene>
<dbReference type="AlphaFoldDB" id="A0ABD2X697"/>
<reference evidence="3 4" key="1">
    <citation type="journal article" date="2024" name="bioRxiv">
        <title>A reference genome for Trichogramma kaykai: A tiny desert-dwelling parasitoid wasp with competing sex-ratio distorters.</title>
        <authorList>
            <person name="Culotta J."/>
            <person name="Lindsey A.R."/>
        </authorList>
    </citation>
    <scope>NUCLEOTIDE SEQUENCE [LARGE SCALE GENOMIC DNA]</scope>
    <source>
        <strain evidence="3 4">KSX58</strain>
    </source>
</reference>
<feature type="compositionally biased region" description="Basic and acidic residues" evidence="1">
    <location>
        <begin position="431"/>
        <end position="474"/>
    </location>
</feature>